<dbReference type="PANTHER" id="PTHR31906">
    <property type="entry name" value="PLASTID-LIPID-ASSOCIATED PROTEIN 4, CHLOROPLASTIC-RELATED"/>
    <property type="match status" value="1"/>
</dbReference>
<dbReference type="InterPro" id="IPR006843">
    <property type="entry name" value="PAP/fibrillin_dom"/>
</dbReference>
<keyword evidence="8" id="KW-1185">Reference proteome</keyword>
<evidence type="ECO:0000259" key="6">
    <source>
        <dbReference type="Pfam" id="PF04755"/>
    </source>
</evidence>
<reference evidence="7" key="1">
    <citation type="journal article" date="2023" name="Plant J.">
        <title>Genome sequences and population genomics provide insights into the demographic history, inbreeding, and mutation load of two 'living fossil' tree species of Dipteronia.</title>
        <authorList>
            <person name="Feng Y."/>
            <person name="Comes H.P."/>
            <person name="Chen J."/>
            <person name="Zhu S."/>
            <person name="Lu R."/>
            <person name="Zhang X."/>
            <person name="Li P."/>
            <person name="Qiu J."/>
            <person name="Olsen K.M."/>
            <person name="Qiu Y."/>
        </authorList>
    </citation>
    <scope>NUCLEOTIDE SEQUENCE</scope>
    <source>
        <strain evidence="7">NBL</strain>
    </source>
</reference>
<evidence type="ECO:0000256" key="5">
    <source>
        <dbReference type="SAM" id="MobiDB-lite"/>
    </source>
</evidence>
<comment type="similarity">
    <text evidence="2">Belongs to the PAP/fibrillin family.</text>
</comment>
<dbReference type="GO" id="GO:0009536">
    <property type="term" value="C:plastid"/>
    <property type="evidence" value="ECO:0007669"/>
    <property type="project" value="UniProtKB-SubCell"/>
</dbReference>
<feature type="region of interest" description="Disordered" evidence="5">
    <location>
        <begin position="1"/>
        <end position="48"/>
    </location>
</feature>
<proteinExistence type="inferred from homology"/>
<evidence type="ECO:0000256" key="2">
    <source>
        <dbReference type="ARBA" id="ARBA00005845"/>
    </source>
</evidence>
<organism evidence="7 8">
    <name type="scientific">Dipteronia sinensis</name>
    <dbReference type="NCBI Taxonomy" id="43782"/>
    <lineage>
        <taxon>Eukaryota</taxon>
        <taxon>Viridiplantae</taxon>
        <taxon>Streptophyta</taxon>
        <taxon>Embryophyta</taxon>
        <taxon>Tracheophyta</taxon>
        <taxon>Spermatophyta</taxon>
        <taxon>Magnoliopsida</taxon>
        <taxon>eudicotyledons</taxon>
        <taxon>Gunneridae</taxon>
        <taxon>Pentapetalae</taxon>
        <taxon>rosids</taxon>
        <taxon>malvids</taxon>
        <taxon>Sapindales</taxon>
        <taxon>Sapindaceae</taxon>
        <taxon>Hippocastanoideae</taxon>
        <taxon>Acereae</taxon>
        <taxon>Dipteronia</taxon>
    </lineage>
</organism>
<name>A0AAE0AD39_9ROSI</name>
<protein>
    <recommendedName>
        <fullName evidence="6">Plastid lipid-associated protein/fibrillin conserved domain-containing protein</fullName>
    </recommendedName>
</protein>
<evidence type="ECO:0000256" key="1">
    <source>
        <dbReference type="ARBA" id="ARBA00004474"/>
    </source>
</evidence>
<keyword evidence="3" id="KW-0934">Plastid</keyword>
<dbReference type="AlphaFoldDB" id="A0AAE0AD39"/>
<comment type="subcellular location">
    <subcellularLocation>
        <location evidence="1">Plastid</location>
    </subcellularLocation>
</comment>
<evidence type="ECO:0000313" key="8">
    <source>
        <dbReference type="Proteomes" id="UP001281410"/>
    </source>
</evidence>
<evidence type="ECO:0000256" key="3">
    <source>
        <dbReference type="ARBA" id="ARBA00022640"/>
    </source>
</evidence>
<dbReference type="Proteomes" id="UP001281410">
    <property type="component" value="Unassembled WGS sequence"/>
</dbReference>
<sequence>METLHILSHDGVHPIIGDDRHHSAMEIDRDRTSSARDRSSLSSWNDRSSSESISINLHHTMKSTPSCNGVRKDQRLEFDDEERTEKKEEGGGVDLVLVGNSVLKSKLFLFLRFATMDTNVVKTAIQASQVFPSIPRITKSIKTQRFLVPLASSSYPKTKSIRIDESPSGFRPIYITKAATEQSHGLDQIKTNFYQAVKGIDRGIFGVPSAKKSEIDDLVKLLESQNPTPYPTSNLKKVDGCWKLVYTTIAMKTKLGLKYFLSLGDIFQTIDVAKGKTINSTVFGFRGLNFLKGKLIIEASFKIASKSVIKYSNYNPDSLLNITRHILCLNVFFFFEFLQKVDLSYENSMIYPEQVMNMLRKNYDLILRMFKREAWFEISYPLKL</sequence>
<dbReference type="EMBL" id="JANJYJ010000005">
    <property type="protein sequence ID" value="KAK3211411.1"/>
    <property type="molecule type" value="Genomic_DNA"/>
</dbReference>
<comment type="caution">
    <text evidence="7">The sequence shown here is derived from an EMBL/GenBank/DDBJ whole genome shotgun (WGS) entry which is preliminary data.</text>
</comment>
<dbReference type="Pfam" id="PF04755">
    <property type="entry name" value="PAP_fibrillin"/>
    <property type="match status" value="1"/>
</dbReference>
<gene>
    <name evidence="7" type="ORF">Dsin_016117</name>
</gene>
<dbReference type="InterPro" id="IPR039633">
    <property type="entry name" value="PAP"/>
</dbReference>
<keyword evidence="4" id="KW-0809">Transit peptide</keyword>
<feature type="compositionally biased region" description="Basic and acidic residues" evidence="5">
    <location>
        <begin position="7"/>
        <end position="39"/>
    </location>
</feature>
<evidence type="ECO:0000313" key="7">
    <source>
        <dbReference type="EMBL" id="KAK3211411.1"/>
    </source>
</evidence>
<accession>A0AAE0AD39</accession>
<evidence type="ECO:0000256" key="4">
    <source>
        <dbReference type="ARBA" id="ARBA00022946"/>
    </source>
</evidence>
<feature type="domain" description="Plastid lipid-associated protein/fibrillin conserved" evidence="6">
    <location>
        <begin position="188"/>
        <end position="310"/>
    </location>
</feature>